<dbReference type="PANTHER" id="PTHR39673:SF5">
    <property type="entry name" value="TUNGSTEN-CONTAINING FORMYLMETHANOFURAN DEHYDROGENASE 2 SUBUNIT C"/>
    <property type="match status" value="1"/>
</dbReference>
<name>A0A3B1BG25_9ZZZZ</name>
<dbReference type="NCBIfam" id="TIGR03122">
    <property type="entry name" value="one_C_dehyd_C"/>
    <property type="match status" value="1"/>
</dbReference>
<dbReference type="Pfam" id="PF01493">
    <property type="entry name" value="GXGXG"/>
    <property type="match status" value="1"/>
</dbReference>
<evidence type="ECO:0000259" key="1">
    <source>
        <dbReference type="Pfam" id="PF01493"/>
    </source>
</evidence>
<reference evidence="2" key="1">
    <citation type="submission" date="2018-06" db="EMBL/GenBank/DDBJ databases">
        <authorList>
            <person name="Zhirakovskaya E."/>
        </authorList>
    </citation>
    <scope>NUCLEOTIDE SEQUENCE</scope>
</reference>
<dbReference type="InterPro" id="IPR036485">
    <property type="entry name" value="Glu_synth_asu_C_sf"/>
</dbReference>
<evidence type="ECO:0000313" key="2">
    <source>
        <dbReference type="EMBL" id="VAX15072.1"/>
    </source>
</evidence>
<organism evidence="2">
    <name type="scientific">hydrothermal vent metagenome</name>
    <dbReference type="NCBI Taxonomy" id="652676"/>
    <lineage>
        <taxon>unclassified sequences</taxon>
        <taxon>metagenomes</taxon>
        <taxon>ecological metagenomes</taxon>
    </lineage>
</organism>
<feature type="domain" description="Glutamate synthase alpha subunit C-terminal" evidence="1">
    <location>
        <begin position="86"/>
        <end position="227"/>
    </location>
</feature>
<sequence length="274" mass="29456">METFNNMITLTLKKQLSIPLEADCISPDKLRDKSNEEIRGLKVYWGNKKLTLGDFFNVKGEKSESIAVIGDCDKVKLIGHQMSLGEIVIKGNAGYNIGSYMTGGKIAIEGNCRDYLGAMMEGGQIFLNGNAGHFLGGAYKGEIVGMKGGEIFVKGNAGHETGGFMRRGLIVVSGDAGDFTGIYMLAGTIVVLGRAGGRVGANMRRGTVILMSEVESLPSFYKNSVLKSPAINMVLKRAASFGFRPPVKPQFTRYNGDVNLMGKGEILVLKRDAG</sequence>
<accession>A0A3B1BG25</accession>
<dbReference type="GO" id="GO:0018493">
    <property type="term" value="F:formylmethanofuran dehydrogenase activity"/>
    <property type="evidence" value="ECO:0007669"/>
    <property type="project" value="InterPro"/>
</dbReference>
<dbReference type="InterPro" id="IPR017550">
    <property type="entry name" value="Formylmethanofuran_DH_suC"/>
</dbReference>
<dbReference type="InterPro" id="IPR002489">
    <property type="entry name" value="Glu_synth_asu_C"/>
</dbReference>
<dbReference type="Gene3D" id="2.160.20.60">
    <property type="entry name" value="Glutamate synthase, alpha subunit, C-terminal domain"/>
    <property type="match status" value="1"/>
</dbReference>
<dbReference type="EMBL" id="UOGB01000002">
    <property type="protein sequence ID" value="VAX15072.1"/>
    <property type="molecule type" value="Genomic_DNA"/>
</dbReference>
<dbReference type="GO" id="GO:0046914">
    <property type="term" value="F:transition metal ion binding"/>
    <property type="evidence" value="ECO:0007669"/>
    <property type="project" value="InterPro"/>
</dbReference>
<dbReference type="PANTHER" id="PTHR39673">
    <property type="entry name" value="TUNGSTEN FORMYLMETHANOFURAN DEHYDROGENASE, SUBUNIT C (FWDC)"/>
    <property type="match status" value="1"/>
</dbReference>
<proteinExistence type="predicted"/>
<protein>
    <recommendedName>
        <fullName evidence="1">Glutamate synthase alpha subunit C-terminal domain-containing protein</fullName>
    </recommendedName>
</protein>
<dbReference type="AlphaFoldDB" id="A0A3B1BG25"/>
<gene>
    <name evidence="2" type="ORF">MNBD_NITROSPINAE03-1915</name>
</gene>
<dbReference type="GO" id="GO:0015948">
    <property type="term" value="P:methanogenesis"/>
    <property type="evidence" value="ECO:0007669"/>
    <property type="project" value="InterPro"/>
</dbReference>
<dbReference type="SUPFAM" id="SSF69336">
    <property type="entry name" value="Alpha subunit of glutamate synthase, C-terminal domain"/>
    <property type="match status" value="1"/>
</dbReference>